<comment type="similarity">
    <text evidence="5">Belongs to the PINX1 family.</text>
</comment>
<feature type="region of interest" description="Disordered" evidence="7">
    <location>
        <begin position="251"/>
        <end position="299"/>
    </location>
</feature>
<dbReference type="InterPro" id="IPR000467">
    <property type="entry name" value="G_patch_dom"/>
</dbReference>
<evidence type="ECO:0000256" key="5">
    <source>
        <dbReference type="ARBA" id="ARBA00038007"/>
    </source>
</evidence>
<keyword evidence="2" id="KW-0690">Ribosome biogenesis</keyword>
<evidence type="ECO:0000259" key="8">
    <source>
        <dbReference type="PROSITE" id="PS50174"/>
    </source>
</evidence>
<feature type="compositionally biased region" description="Basic and acidic residues" evidence="7">
    <location>
        <begin position="384"/>
        <end position="403"/>
    </location>
</feature>
<name>A0AAD2Q6H9_9AGAR</name>
<evidence type="ECO:0000313" key="10">
    <source>
        <dbReference type="Proteomes" id="UP001295794"/>
    </source>
</evidence>
<gene>
    <name evidence="9" type="ORF">MYCIT1_LOCUS32863</name>
</gene>
<evidence type="ECO:0000313" key="9">
    <source>
        <dbReference type="EMBL" id="CAK5281648.1"/>
    </source>
</evidence>
<dbReference type="PROSITE" id="PS50174">
    <property type="entry name" value="G_PATCH"/>
    <property type="match status" value="1"/>
</dbReference>
<comment type="caution">
    <text evidence="9">The sequence shown here is derived from an EMBL/GenBank/DDBJ whole genome shotgun (WGS) entry which is preliminary data.</text>
</comment>
<keyword evidence="10" id="KW-1185">Reference proteome</keyword>
<reference evidence="9" key="1">
    <citation type="submission" date="2023-11" db="EMBL/GenBank/DDBJ databases">
        <authorList>
            <person name="De Vega J J."/>
            <person name="De Vega J J."/>
        </authorList>
    </citation>
    <scope>NUCLEOTIDE SEQUENCE</scope>
</reference>
<evidence type="ECO:0000256" key="2">
    <source>
        <dbReference type="ARBA" id="ARBA00022517"/>
    </source>
</evidence>
<dbReference type="AlphaFoldDB" id="A0AAD2Q6H9"/>
<feature type="compositionally biased region" description="Basic and acidic residues" evidence="7">
    <location>
        <begin position="280"/>
        <end position="289"/>
    </location>
</feature>
<proteinExistence type="inferred from homology"/>
<evidence type="ECO:0000256" key="6">
    <source>
        <dbReference type="ARBA" id="ARBA00041961"/>
    </source>
</evidence>
<dbReference type="PANTHER" id="PTHR23149">
    <property type="entry name" value="G PATCH DOMAIN CONTAINING PROTEIN"/>
    <property type="match status" value="1"/>
</dbReference>
<feature type="region of interest" description="Disordered" evidence="7">
    <location>
        <begin position="92"/>
        <end position="184"/>
    </location>
</feature>
<accession>A0AAD2Q6H9</accession>
<dbReference type="GO" id="GO:0006364">
    <property type="term" value="P:rRNA processing"/>
    <property type="evidence" value="ECO:0007669"/>
    <property type="project" value="UniProtKB-KW"/>
</dbReference>
<keyword evidence="4" id="KW-0539">Nucleus</keyword>
<feature type="compositionally biased region" description="Acidic residues" evidence="7">
    <location>
        <begin position="100"/>
        <end position="117"/>
    </location>
</feature>
<feature type="compositionally biased region" description="Basic and acidic residues" evidence="7">
    <location>
        <begin position="261"/>
        <end position="273"/>
    </location>
</feature>
<comment type="subcellular location">
    <subcellularLocation>
        <location evidence="1">Nucleus</location>
        <location evidence="1">Nucleolus</location>
    </subcellularLocation>
</comment>
<evidence type="ECO:0000256" key="1">
    <source>
        <dbReference type="ARBA" id="ARBA00004604"/>
    </source>
</evidence>
<dbReference type="GO" id="GO:0005730">
    <property type="term" value="C:nucleolus"/>
    <property type="evidence" value="ECO:0007669"/>
    <property type="project" value="UniProtKB-SubCell"/>
</dbReference>
<dbReference type="Proteomes" id="UP001295794">
    <property type="component" value="Unassembled WGS sequence"/>
</dbReference>
<dbReference type="GO" id="GO:0003676">
    <property type="term" value="F:nucleic acid binding"/>
    <property type="evidence" value="ECO:0007669"/>
    <property type="project" value="InterPro"/>
</dbReference>
<protein>
    <recommendedName>
        <fullName evidence="6">PinX1-related protein 1</fullName>
    </recommendedName>
</protein>
<sequence>MGLSGRKTKQRIPNDPRNLAWADDAAKFGSSYLAKFGFDASSGKGLGASGEGRTTHIAVSQKLDMLGIGAAQSRDPDGIAWKQNKDFEKVLERLNRATAEDNEPKEENMEEDRIDEDDSKKEQTKKKKRKREDGEEGKAERKRRKSESKSKSASPDTISTTPPLEISVPDTPVPKPLVPRHRAHRARAIAAKNIASKSAAAISEILGLAATPSSSVTPQEAVLTSIGEAEGLEKLTTSSKSMADYFKDKLSTKAKPGASEPVKKEEVDDERPRFGLGAARSRDTVEDAPPKVGLGMSRGMGMLSAMMSGFVSAKPEPVSDQSQTDVVVEEKIEEDEEARRKREKRERKEQRRKDKAEKAQEVTEAEPEIPSRKSSDKKRRSKDKSKETEGMTSKDKAKTTLKE</sequence>
<feature type="region of interest" description="Disordered" evidence="7">
    <location>
        <begin position="313"/>
        <end position="403"/>
    </location>
</feature>
<evidence type="ECO:0000256" key="7">
    <source>
        <dbReference type="SAM" id="MobiDB-lite"/>
    </source>
</evidence>
<evidence type="ECO:0000256" key="4">
    <source>
        <dbReference type="ARBA" id="ARBA00023242"/>
    </source>
</evidence>
<keyword evidence="3" id="KW-0698">rRNA processing</keyword>
<dbReference type="PANTHER" id="PTHR23149:SF31">
    <property type="entry name" value="PROTEIN PXR1"/>
    <property type="match status" value="1"/>
</dbReference>
<evidence type="ECO:0000256" key="3">
    <source>
        <dbReference type="ARBA" id="ARBA00022552"/>
    </source>
</evidence>
<feature type="compositionally biased region" description="Basic and acidic residues" evidence="7">
    <location>
        <begin position="346"/>
        <end position="361"/>
    </location>
</feature>
<dbReference type="EMBL" id="CAVNYO010000444">
    <property type="protein sequence ID" value="CAK5281648.1"/>
    <property type="molecule type" value="Genomic_DNA"/>
</dbReference>
<organism evidence="9 10">
    <name type="scientific">Mycena citricolor</name>
    <dbReference type="NCBI Taxonomy" id="2018698"/>
    <lineage>
        <taxon>Eukaryota</taxon>
        <taxon>Fungi</taxon>
        <taxon>Dikarya</taxon>
        <taxon>Basidiomycota</taxon>
        <taxon>Agaricomycotina</taxon>
        <taxon>Agaricomycetes</taxon>
        <taxon>Agaricomycetidae</taxon>
        <taxon>Agaricales</taxon>
        <taxon>Marasmiineae</taxon>
        <taxon>Mycenaceae</taxon>
        <taxon>Mycena</taxon>
    </lineage>
</organism>
<dbReference type="InterPro" id="IPR050656">
    <property type="entry name" value="PINX1"/>
</dbReference>
<feature type="domain" description="G-patch" evidence="8">
    <location>
        <begin position="25"/>
        <end position="73"/>
    </location>
</feature>
<dbReference type="Pfam" id="PF01585">
    <property type="entry name" value="G-patch"/>
    <property type="match status" value="1"/>
</dbReference>